<organism evidence="1 2">
    <name type="scientific">Dendryphion nanum</name>
    <dbReference type="NCBI Taxonomy" id="256645"/>
    <lineage>
        <taxon>Eukaryota</taxon>
        <taxon>Fungi</taxon>
        <taxon>Dikarya</taxon>
        <taxon>Ascomycota</taxon>
        <taxon>Pezizomycotina</taxon>
        <taxon>Dothideomycetes</taxon>
        <taxon>Pleosporomycetidae</taxon>
        <taxon>Pleosporales</taxon>
        <taxon>Torulaceae</taxon>
        <taxon>Dendryphion</taxon>
    </lineage>
</organism>
<evidence type="ECO:0000313" key="1">
    <source>
        <dbReference type="EMBL" id="KAH7135093.1"/>
    </source>
</evidence>
<sequence>MGEMGIGRFCVPSKSKGWNNGRGVKSRAPRSLRDTRIQESHPFPFSFAFSPQATSRGFRYPWALRQIPVVFFLYPDFMVGLRLRLTLSRAVMVVGLDEFWKCVRIVCVAGISRNGIAWTLMPYSMAKPFFSCLCFDIAPSPPAFSQGVTMIQPQSDLAKWMWYARMVQNVALRLWRQPFPIRQGYKQQHLGGEMAEMLPKLFPFPSKWGCDALWFRRTHMCVCASSLTQTSTTCLLAPYAKRNFV</sequence>
<evidence type="ECO:0000313" key="2">
    <source>
        <dbReference type="Proteomes" id="UP000700596"/>
    </source>
</evidence>
<keyword evidence="2" id="KW-1185">Reference proteome</keyword>
<dbReference type="AlphaFoldDB" id="A0A9P9ITS1"/>
<gene>
    <name evidence="1" type="ORF">B0J11DRAFT_152450</name>
</gene>
<protein>
    <submittedName>
        <fullName evidence="1">Uncharacterized protein</fullName>
    </submittedName>
</protein>
<dbReference type="EMBL" id="JAGMWT010000002">
    <property type="protein sequence ID" value="KAH7135093.1"/>
    <property type="molecule type" value="Genomic_DNA"/>
</dbReference>
<dbReference type="Proteomes" id="UP000700596">
    <property type="component" value="Unassembled WGS sequence"/>
</dbReference>
<proteinExistence type="predicted"/>
<reference evidence="1" key="1">
    <citation type="journal article" date="2021" name="Nat. Commun.">
        <title>Genetic determinants of endophytism in the Arabidopsis root mycobiome.</title>
        <authorList>
            <person name="Mesny F."/>
            <person name="Miyauchi S."/>
            <person name="Thiergart T."/>
            <person name="Pickel B."/>
            <person name="Atanasova L."/>
            <person name="Karlsson M."/>
            <person name="Huettel B."/>
            <person name="Barry K.W."/>
            <person name="Haridas S."/>
            <person name="Chen C."/>
            <person name="Bauer D."/>
            <person name="Andreopoulos W."/>
            <person name="Pangilinan J."/>
            <person name="LaButti K."/>
            <person name="Riley R."/>
            <person name="Lipzen A."/>
            <person name="Clum A."/>
            <person name="Drula E."/>
            <person name="Henrissat B."/>
            <person name="Kohler A."/>
            <person name="Grigoriev I.V."/>
            <person name="Martin F.M."/>
            <person name="Hacquard S."/>
        </authorList>
    </citation>
    <scope>NUCLEOTIDE SEQUENCE</scope>
    <source>
        <strain evidence="1">MPI-CAGE-CH-0243</strain>
    </source>
</reference>
<accession>A0A9P9ITS1</accession>
<name>A0A9P9ITS1_9PLEO</name>
<comment type="caution">
    <text evidence="1">The sequence shown here is derived from an EMBL/GenBank/DDBJ whole genome shotgun (WGS) entry which is preliminary data.</text>
</comment>